<sequence length="106" mass="12177">MESLRLPSSSYKTGHYHASLLIQSKHRHKINIQTSHSLILCYYHITMSDKCGNCDCADKSQCVKKGSSYVVDIVETEKSHITTLHHGCCSNRARWEVQVRQQLHLH</sequence>
<keyword evidence="2" id="KW-1185">Reference proteome</keyword>
<accession>A0ACB9SB58</accession>
<organism evidence="1 2">
    <name type="scientific">Melastoma candidum</name>
    <dbReference type="NCBI Taxonomy" id="119954"/>
    <lineage>
        <taxon>Eukaryota</taxon>
        <taxon>Viridiplantae</taxon>
        <taxon>Streptophyta</taxon>
        <taxon>Embryophyta</taxon>
        <taxon>Tracheophyta</taxon>
        <taxon>Spermatophyta</taxon>
        <taxon>Magnoliopsida</taxon>
        <taxon>eudicotyledons</taxon>
        <taxon>Gunneridae</taxon>
        <taxon>Pentapetalae</taxon>
        <taxon>rosids</taxon>
        <taxon>malvids</taxon>
        <taxon>Myrtales</taxon>
        <taxon>Melastomataceae</taxon>
        <taxon>Melastomatoideae</taxon>
        <taxon>Melastomateae</taxon>
        <taxon>Melastoma</taxon>
    </lineage>
</organism>
<gene>
    <name evidence="1" type="ORF">MLD38_000642</name>
</gene>
<dbReference type="Proteomes" id="UP001057402">
    <property type="component" value="Chromosome 1"/>
</dbReference>
<protein>
    <submittedName>
        <fullName evidence="1">Uncharacterized protein</fullName>
    </submittedName>
</protein>
<comment type="caution">
    <text evidence="1">The sequence shown here is derived from an EMBL/GenBank/DDBJ whole genome shotgun (WGS) entry which is preliminary data.</text>
</comment>
<name>A0ACB9SB58_9MYRT</name>
<evidence type="ECO:0000313" key="1">
    <source>
        <dbReference type="EMBL" id="KAI4388299.1"/>
    </source>
</evidence>
<evidence type="ECO:0000313" key="2">
    <source>
        <dbReference type="Proteomes" id="UP001057402"/>
    </source>
</evidence>
<dbReference type="EMBL" id="CM042880">
    <property type="protein sequence ID" value="KAI4388299.1"/>
    <property type="molecule type" value="Genomic_DNA"/>
</dbReference>
<reference evidence="2" key="1">
    <citation type="journal article" date="2023" name="Front. Plant Sci.">
        <title>Chromosomal-level genome assembly of Melastoma candidum provides insights into trichome evolution.</title>
        <authorList>
            <person name="Zhong Y."/>
            <person name="Wu W."/>
            <person name="Sun C."/>
            <person name="Zou P."/>
            <person name="Liu Y."/>
            <person name="Dai S."/>
            <person name="Zhou R."/>
        </authorList>
    </citation>
    <scope>NUCLEOTIDE SEQUENCE [LARGE SCALE GENOMIC DNA]</scope>
</reference>
<proteinExistence type="predicted"/>